<keyword evidence="5 13" id="KW-0349">Heme</keyword>
<proteinExistence type="inferred from homology"/>
<dbReference type="GO" id="GO:0016020">
    <property type="term" value="C:membrane"/>
    <property type="evidence" value="ECO:0007669"/>
    <property type="project" value="UniProtKB-SubCell"/>
</dbReference>
<comment type="similarity">
    <text evidence="4 14">Belongs to the cytochrome P450 family.</text>
</comment>
<comment type="subcellular location">
    <subcellularLocation>
        <location evidence="2">Membrane</location>
    </subcellularLocation>
</comment>
<keyword evidence="11 14" id="KW-0503">Monooxygenase</keyword>
<evidence type="ECO:0000256" key="13">
    <source>
        <dbReference type="PIRSR" id="PIRSR602401-1"/>
    </source>
</evidence>
<feature type="binding site" description="axial binding residue" evidence="13">
    <location>
        <position position="459"/>
    </location>
    <ligand>
        <name>heme</name>
        <dbReference type="ChEBI" id="CHEBI:30413"/>
    </ligand>
    <ligandPart>
        <name>Fe</name>
        <dbReference type="ChEBI" id="CHEBI:18248"/>
    </ligandPart>
</feature>
<gene>
    <name evidence="16" type="ORF">SETIT_8G126800v2</name>
</gene>
<dbReference type="CDD" id="cd11072">
    <property type="entry name" value="CYP71-like"/>
    <property type="match status" value="1"/>
</dbReference>
<evidence type="ECO:0000256" key="6">
    <source>
        <dbReference type="ARBA" id="ARBA00022692"/>
    </source>
</evidence>
<reference evidence="16" key="2">
    <citation type="submission" date="2015-07" db="EMBL/GenBank/DDBJ databases">
        <authorList>
            <person name="Noorani M."/>
        </authorList>
    </citation>
    <scope>NUCLEOTIDE SEQUENCE</scope>
    <source>
        <strain evidence="16">Yugu1</strain>
    </source>
</reference>
<dbReference type="InterPro" id="IPR036396">
    <property type="entry name" value="Cyt_P450_sf"/>
</dbReference>
<evidence type="ECO:0000256" key="3">
    <source>
        <dbReference type="ARBA" id="ARBA00005179"/>
    </source>
</evidence>
<evidence type="ECO:0000256" key="12">
    <source>
        <dbReference type="ARBA" id="ARBA00023136"/>
    </source>
</evidence>
<dbReference type="GO" id="GO:0005506">
    <property type="term" value="F:iron ion binding"/>
    <property type="evidence" value="ECO:0007669"/>
    <property type="project" value="InterPro"/>
</dbReference>
<evidence type="ECO:0000313" key="16">
    <source>
        <dbReference type="EMBL" id="RCV38248.1"/>
    </source>
</evidence>
<evidence type="ECO:0000256" key="4">
    <source>
        <dbReference type="ARBA" id="ARBA00010617"/>
    </source>
</evidence>
<name>A0A368S779_SETIT</name>
<dbReference type="FunFam" id="1.10.630.10:FF:000055">
    <property type="entry name" value="Cytochrome P450 71A26"/>
    <property type="match status" value="1"/>
</dbReference>
<evidence type="ECO:0000256" key="8">
    <source>
        <dbReference type="ARBA" id="ARBA00022989"/>
    </source>
</evidence>
<dbReference type="PANTHER" id="PTHR47955">
    <property type="entry name" value="CYTOCHROME P450 FAMILY 71 PROTEIN"/>
    <property type="match status" value="1"/>
</dbReference>
<evidence type="ECO:0000256" key="11">
    <source>
        <dbReference type="ARBA" id="ARBA00023033"/>
    </source>
</evidence>
<dbReference type="GO" id="GO:0004497">
    <property type="term" value="F:monooxygenase activity"/>
    <property type="evidence" value="ECO:0007669"/>
    <property type="project" value="UniProtKB-KW"/>
</dbReference>
<feature type="transmembrane region" description="Helical" evidence="15">
    <location>
        <begin position="16"/>
        <end position="35"/>
    </location>
</feature>
<evidence type="ECO:0000256" key="7">
    <source>
        <dbReference type="ARBA" id="ARBA00022723"/>
    </source>
</evidence>
<dbReference type="Pfam" id="PF00067">
    <property type="entry name" value="p450"/>
    <property type="match status" value="1"/>
</dbReference>
<dbReference type="OrthoDB" id="1470350at2759"/>
<keyword evidence="12 15" id="KW-0472">Membrane</keyword>
<dbReference type="EMBL" id="CM003535">
    <property type="protein sequence ID" value="RCV38248.1"/>
    <property type="molecule type" value="Genomic_DNA"/>
</dbReference>
<evidence type="ECO:0000256" key="9">
    <source>
        <dbReference type="ARBA" id="ARBA00023002"/>
    </source>
</evidence>
<dbReference type="PROSITE" id="PS00086">
    <property type="entry name" value="CYTOCHROME_P450"/>
    <property type="match status" value="1"/>
</dbReference>
<comment type="cofactor">
    <cofactor evidence="1 13">
        <name>heme</name>
        <dbReference type="ChEBI" id="CHEBI:30413"/>
    </cofactor>
</comment>
<dbReference type="PRINTS" id="PR00463">
    <property type="entry name" value="EP450I"/>
</dbReference>
<dbReference type="GO" id="GO:0016705">
    <property type="term" value="F:oxidoreductase activity, acting on paired donors, with incorporation or reduction of molecular oxygen"/>
    <property type="evidence" value="ECO:0007669"/>
    <property type="project" value="InterPro"/>
</dbReference>
<reference evidence="16" key="1">
    <citation type="journal article" date="2012" name="Nat. Biotechnol.">
        <title>Reference genome sequence of the model plant Setaria.</title>
        <authorList>
            <person name="Bennetzen J.L."/>
            <person name="Schmutz J."/>
            <person name="Wang H."/>
            <person name="Percifield R."/>
            <person name="Hawkins J."/>
            <person name="Pontaroli A.C."/>
            <person name="Estep M."/>
            <person name="Feng L."/>
            <person name="Vaughn J.N."/>
            <person name="Grimwood J."/>
            <person name="Jenkins J."/>
            <person name="Barry K."/>
            <person name="Lindquist E."/>
            <person name="Hellsten U."/>
            <person name="Deshpande S."/>
            <person name="Wang X."/>
            <person name="Wu X."/>
            <person name="Mitros T."/>
            <person name="Triplett J."/>
            <person name="Yang X."/>
            <person name="Ye C.Y."/>
            <person name="Mauro-Herrera M."/>
            <person name="Wang L."/>
            <person name="Li P."/>
            <person name="Sharma M."/>
            <person name="Sharma R."/>
            <person name="Ronald P.C."/>
            <person name="Panaud O."/>
            <person name="Kellogg E.A."/>
            <person name="Brutnell T.P."/>
            <person name="Doust A.N."/>
            <person name="Tuskan G.A."/>
            <person name="Rokhsar D."/>
            <person name="Devos K.M."/>
        </authorList>
    </citation>
    <scope>NUCLEOTIDE SEQUENCE [LARGE SCALE GENOMIC DNA]</scope>
    <source>
        <strain evidence="16">Yugu1</strain>
    </source>
</reference>
<evidence type="ECO:0000256" key="1">
    <source>
        <dbReference type="ARBA" id="ARBA00001971"/>
    </source>
</evidence>
<comment type="pathway">
    <text evidence="3">Secondary metabolite biosynthesis.</text>
</comment>
<dbReference type="STRING" id="4555.A0A368S779"/>
<dbReference type="Gene3D" id="1.10.630.10">
    <property type="entry name" value="Cytochrome P450"/>
    <property type="match status" value="1"/>
</dbReference>
<dbReference type="AlphaFoldDB" id="A0A368S779"/>
<dbReference type="InterPro" id="IPR001128">
    <property type="entry name" value="Cyt_P450"/>
</dbReference>
<dbReference type="InterPro" id="IPR002401">
    <property type="entry name" value="Cyt_P450_E_grp-I"/>
</dbReference>
<evidence type="ECO:0000256" key="10">
    <source>
        <dbReference type="ARBA" id="ARBA00023004"/>
    </source>
</evidence>
<feature type="transmembrane region" description="Helical" evidence="15">
    <location>
        <begin position="84"/>
        <end position="106"/>
    </location>
</feature>
<evidence type="ECO:0000256" key="14">
    <source>
        <dbReference type="RuleBase" id="RU000461"/>
    </source>
</evidence>
<sequence>MHSAMPQLLAPLQEHASLQALSLVLVFLLITVRLATSRSRTGRLLNKLPSPPSRLPIIGHLHLVGSLPHVTLRDLARKHGPDMILLRLGAVPTLVVSSPCAARAVLRTHDHLFASRPRSAVGDILFYGNTNVAFAPYGDYWRRTRKIAAVHLLTVSKVRSFRPARENEVRLVLARMRAVAAASSAVDLSEVLSNFSNDVVCHAVVGRLPREEGRNKLFRDLFKTNSMLLSGFNLDDYFPGLARLGLVRRVVCAKAVKQRKRWDELLDDLIDKHASERVLSDEESDFIDVLLSVQEEYNLTRENIKAILMDMFEAGTDTTYISLDYCMAELMRKPQVMAKLQAEVRSCTAKEKELVTEDDLSSMSYLSAVMKETFRLHPSGSLLLPHFSTADCDVEGYTIPSGTRLLVNAWALGRDTSSWGEDAEEFIPERFMDGNLEADSDYQGGDFRFLPFGSGRRICPGINFATMTFKLIVANLVNHFNWELPPGSPGVDMTEVFGMDVHRKEKLLLIPRVSNDF</sequence>
<evidence type="ECO:0000256" key="5">
    <source>
        <dbReference type="ARBA" id="ARBA00022617"/>
    </source>
</evidence>
<dbReference type="PANTHER" id="PTHR47955:SF14">
    <property type="entry name" value="OS01G0543600 PROTEIN"/>
    <property type="match status" value="1"/>
</dbReference>
<evidence type="ECO:0000256" key="15">
    <source>
        <dbReference type="SAM" id="Phobius"/>
    </source>
</evidence>
<evidence type="ECO:0000256" key="2">
    <source>
        <dbReference type="ARBA" id="ARBA00004370"/>
    </source>
</evidence>
<dbReference type="SUPFAM" id="SSF48264">
    <property type="entry name" value="Cytochrome P450"/>
    <property type="match status" value="1"/>
</dbReference>
<keyword evidence="6 15" id="KW-0812">Transmembrane</keyword>
<organism evidence="16">
    <name type="scientific">Setaria italica</name>
    <name type="common">Foxtail millet</name>
    <name type="synonym">Panicum italicum</name>
    <dbReference type="NCBI Taxonomy" id="4555"/>
    <lineage>
        <taxon>Eukaryota</taxon>
        <taxon>Viridiplantae</taxon>
        <taxon>Streptophyta</taxon>
        <taxon>Embryophyta</taxon>
        <taxon>Tracheophyta</taxon>
        <taxon>Spermatophyta</taxon>
        <taxon>Magnoliopsida</taxon>
        <taxon>Liliopsida</taxon>
        <taxon>Poales</taxon>
        <taxon>Poaceae</taxon>
        <taxon>PACMAD clade</taxon>
        <taxon>Panicoideae</taxon>
        <taxon>Panicodae</taxon>
        <taxon>Paniceae</taxon>
        <taxon>Cenchrinae</taxon>
        <taxon>Setaria</taxon>
    </lineage>
</organism>
<accession>A0A368S779</accession>
<keyword evidence="9 14" id="KW-0560">Oxidoreductase</keyword>
<dbReference type="PRINTS" id="PR00385">
    <property type="entry name" value="P450"/>
</dbReference>
<keyword evidence="8 15" id="KW-1133">Transmembrane helix</keyword>
<protein>
    <submittedName>
        <fullName evidence="16">Uncharacterized protein</fullName>
    </submittedName>
</protein>
<dbReference type="InterPro" id="IPR017972">
    <property type="entry name" value="Cyt_P450_CS"/>
</dbReference>
<keyword evidence="7 13" id="KW-0479">Metal-binding</keyword>
<dbReference type="GO" id="GO:0020037">
    <property type="term" value="F:heme binding"/>
    <property type="evidence" value="ECO:0007669"/>
    <property type="project" value="InterPro"/>
</dbReference>
<keyword evidence="10 13" id="KW-0408">Iron</keyword>